<dbReference type="KEGG" id="pyc:TQ32_00635"/>
<name>A0A127B7E4_9EURY</name>
<dbReference type="GeneID" id="28490293"/>
<proteinExistence type="predicted"/>
<organism evidence="1 2">
    <name type="scientific">Pyrococcus kukulkanii</name>
    <dbReference type="NCBI Taxonomy" id="1609559"/>
    <lineage>
        <taxon>Archaea</taxon>
        <taxon>Methanobacteriati</taxon>
        <taxon>Methanobacteriota</taxon>
        <taxon>Thermococci</taxon>
        <taxon>Thermococcales</taxon>
        <taxon>Thermococcaceae</taxon>
        <taxon>Pyrococcus</taxon>
    </lineage>
</organism>
<protein>
    <recommendedName>
        <fullName evidence="3">DUF4157 domain-containing protein</fullName>
    </recommendedName>
</protein>
<accession>A0A127B7E4</accession>
<reference evidence="1 2" key="2">
    <citation type="journal article" date="2016" name="Int. J. Syst. Evol. Microbiol.">
        <title>Pyrococcus kukulkanii sp. nov., a hyperthermophilic, piezophilic archaeon isolated from a deep-sea hydrothermal vent.</title>
        <authorList>
            <person name="Callac N."/>
            <person name="Oger P."/>
            <person name="Lesongeur F."/>
            <person name="Rattray J.E."/>
            <person name="Vannier P."/>
            <person name="Michoud G."/>
            <person name="Beauverger M."/>
            <person name="Gayet N."/>
            <person name="Rouxel O."/>
            <person name="Jebbar M."/>
            <person name="Godfroy A."/>
        </authorList>
    </citation>
    <scope>NUCLEOTIDE SEQUENCE [LARGE SCALE GENOMIC DNA]</scope>
    <source>
        <strain evidence="1 2">NCB100</strain>
    </source>
</reference>
<reference evidence="2" key="1">
    <citation type="submission" date="2015-02" db="EMBL/GenBank/DDBJ databases">
        <title>Pyrococcus kukulkanii sp. nov., a novel hyperthermophilic archaeon isolated from a deep-sea hydrothermal vent at the Guaymas Basin.</title>
        <authorList>
            <person name="Oger P.M."/>
            <person name="Callac N."/>
            <person name="Jebbar M."/>
            <person name="Godfroy A."/>
        </authorList>
    </citation>
    <scope>NUCLEOTIDE SEQUENCE [LARGE SCALE GENOMIC DNA]</scope>
    <source>
        <strain evidence="2">NCB100</strain>
    </source>
</reference>
<evidence type="ECO:0000313" key="2">
    <source>
        <dbReference type="Proteomes" id="UP000070587"/>
    </source>
</evidence>
<gene>
    <name evidence="1" type="ORF">TQ32_00635</name>
</gene>
<dbReference type="AlphaFoldDB" id="A0A127B7E4"/>
<evidence type="ECO:0000313" key="1">
    <source>
        <dbReference type="EMBL" id="AMM53165.1"/>
    </source>
</evidence>
<dbReference type="EMBL" id="CP010835">
    <property type="protein sequence ID" value="AMM53165.1"/>
    <property type="molecule type" value="Genomic_DNA"/>
</dbReference>
<dbReference type="Proteomes" id="UP000070587">
    <property type="component" value="Chromosome"/>
</dbReference>
<dbReference type="OrthoDB" id="85977at2157"/>
<sequence length="349" mass="40122">MKRLFSIFLTFIIVFQALSSISPHDIVLRKIQFIENEVEKIRGLKFQEQPKVIIITRQDAKILFSPPKPTKEMKLREIIYKATFILPPEASLLKKEKEDTANWIAATIGERIYIIRENFLSSGAIALRATAHELTHILQRNFNATYSGKTLDETLAIRALVEGDADLVADIFCKENNIPIVKITNISKKHLYWSLNVFPYVFGDRFVRYLYEKGGWELVNAVYKNPPASTKAVMFPNLYLEGWKPKRVTVNATGVLEDTLGAYYVFLITWEVYDWNTAMKIAKSWVGDKIVLTEDGTVIWRVEFNNETSAEMFESALKTLSYRQKFGKYIIKRTNTTVDMIAQVKPPSS</sequence>
<dbReference type="RefSeq" id="WP_068320045.1">
    <property type="nucleotide sequence ID" value="NZ_CP010835.1"/>
</dbReference>
<dbReference type="STRING" id="1609559.TQ32_00635"/>
<dbReference type="PATRIC" id="fig|1609559.3.peg.131"/>
<evidence type="ECO:0008006" key="3">
    <source>
        <dbReference type="Google" id="ProtNLM"/>
    </source>
</evidence>